<comment type="similarity">
    <text evidence="2 9">Belongs to the class-II pyridoxal-phosphate-dependent aminotransferase family. Histidinol-phosphate aminotransferase subfamily.</text>
</comment>
<dbReference type="SUPFAM" id="SSF53383">
    <property type="entry name" value="PLP-dependent transferases"/>
    <property type="match status" value="1"/>
</dbReference>
<dbReference type="GO" id="GO:0000105">
    <property type="term" value="P:L-histidine biosynthetic process"/>
    <property type="evidence" value="ECO:0007669"/>
    <property type="project" value="UniProtKB-UniRule"/>
</dbReference>
<keyword evidence="4 9" id="KW-0032">Aminotransferase</keyword>
<dbReference type="EC" id="2.6.1.9" evidence="9"/>
<gene>
    <name evidence="9 11" type="primary">hisC</name>
    <name evidence="11" type="ORF">H9747_03345</name>
</gene>
<dbReference type="InterPro" id="IPR015424">
    <property type="entry name" value="PyrdxlP-dep_Trfase"/>
</dbReference>
<reference evidence="11" key="2">
    <citation type="submission" date="2021-04" db="EMBL/GenBank/DDBJ databases">
        <authorList>
            <person name="Gilroy R."/>
        </authorList>
    </citation>
    <scope>NUCLEOTIDE SEQUENCE</scope>
    <source>
        <strain evidence="11">CHK195-9823</strain>
    </source>
</reference>
<reference evidence="11" key="1">
    <citation type="journal article" date="2021" name="PeerJ">
        <title>Extensive microbial diversity within the chicken gut microbiome revealed by metagenomics and culture.</title>
        <authorList>
            <person name="Gilroy R."/>
            <person name="Ravi A."/>
            <person name="Getino M."/>
            <person name="Pursley I."/>
            <person name="Horton D.L."/>
            <person name="Alikhan N.F."/>
            <person name="Baker D."/>
            <person name="Gharbi K."/>
            <person name="Hall N."/>
            <person name="Watson M."/>
            <person name="Adriaenssens E.M."/>
            <person name="Foster-Nyarko E."/>
            <person name="Jarju S."/>
            <person name="Secka A."/>
            <person name="Antonio M."/>
            <person name="Oren A."/>
            <person name="Chaudhuri R.R."/>
            <person name="La Ragione R."/>
            <person name="Hildebrand F."/>
            <person name="Pallen M.J."/>
        </authorList>
    </citation>
    <scope>NUCLEOTIDE SEQUENCE</scope>
    <source>
        <strain evidence="11">CHK195-9823</strain>
    </source>
</reference>
<keyword evidence="6 9" id="KW-0808">Transferase</keyword>
<feature type="domain" description="Aminotransferase class I/classII large" evidence="10">
    <location>
        <begin position="25"/>
        <end position="345"/>
    </location>
</feature>
<dbReference type="Gene3D" id="3.90.1150.10">
    <property type="entry name" value="Aspartate Aminotransferase, domain 1"/>
    <property type="match status" value="1"/>
</dbReference>
<evidence type="ECO:0000256" key="4">
    <source>
        <dbReference type="ARBA" id="ARBA00022576"/>
    </source>
</evidence>
<comment type="cofactor">
    <cofactor evidence="1 9">
        <name>pyridoxal 5'-phosphate</name>
        <dbReference type="ChEBI" id="CHEBI:597326"/>
    </cofactor>
</comment>
<dbReference type="HAMAP" id="MF_01023">
    <property type="entry name" value="HisC_aminotrans_2"/>
    <property type="match status" value="1"/>
</dbReference>
<protein>
    <recommendedName>
        <fullName evidence="9">Histidinol-phosphate aminotransferase</fullName>
        <ecNumber evidence="9">2.6.1.9</ecNumber>
    </recommendedName>
    <alternativeName>
        <fullName evidence="9">Imidazole acetol-phosphate transaminase</fullName>
    </alternativeName>
</protein>
<dbReference type="AlphaFoldDB" id="A0A9D1PBN7"/>
<comment type="catalytic activity">
    <reaction evidence="9">
        <text>L-histidinol phosphate + 2-oxoglutarate = 3-(imidazol-4-yl)-2-oxopropyl phosphate + L-glutamate</text>
        <dbReference type="Rhea" id="RHEA:23744"/>
        <dbReference type="ChEBI" id="CHEBI:16810"/>
        <dbReference type="ChEBI" id="CHEBI:29985"/>
        <dbReference type="ChEBI" id="CHEBI:57766"/>
        <dbReference type="ChEBI" id="CHEBI:57980"/>
        <dbReference type="EC" id="2.6.1.9"/>
    </reaction>
</comment>
<dbReference type="InterPro" id="IPR015422">
    <property type="entry name" value="PyrdxlP-dep_Trfase_small"/>
</dbReference>
<dbReference type="Pfam" id="PF00155">
    <property type="entry name" value="Aminotran_1_2"/>
    <property type="match status" value="1"/>
</dbReference>
<evidence type="ECO:0000313" key="12">
    <source>
        <dbReference type="Proteomes" id="UP000886814"/>
    </source>
</evidence>
<dbReference type="EMBL" id="DXIQ01000019">
    <property type="protein sequence ID" value="HIV38021.1"/>
    <property type="molecule type" value="Genomic_DNA"/>
</dbReference>
<evidence type="ECO:0000256" key="9">
    <source>
        <dbReference type="HAMAP-Rule" id="MF_01023"/>
    </source>
</evidence>
<comment type="subunit">
    <text evidence="3 9">Homodimer.</text>
</comment>
<comment type="caution">
    <text evidence="11">The sequence shown here is derived from an EMBL/GenBank/DDBJ whole genome shotgun (WGS) entry which is preliminary data.</text>
</comment>
<evidence type="ECO:0000256" key="6">
    <source>
        <dbReference type="ARBA" id="ARBA00022679"/>
    </source>
</evidence>
<organism evidence="11 12">
    <name type="scientific">Candidatus Blautia stercorigallinarum</name>
    <dbReference type="NCBI Taxonomy" id="2838501"/>
    <lineage>
        <taxon>Bacteria</taxon>
        <taxon>Bacillati</taxon>
        <taxon>Bacillota</taxon>
        <taxon>Clostridia</taxon>
        <taxon>Lachnospirales</taxon>
        <taxon>Lachnospiraceae</taxon>
        <taxon>Blautia</taxon>
    </lineage>
</organism>
<dbReference type="PANTHER" id="PTHR42885">
    <property type="entry name" value="HISTIDINOL-PHOSPHATE AMINOTRANSFERASE-RELATED"/>
    <property type="match status" value="1"/>
</dbReference>
<evidence type="ECO:0000256" key="3">
    <source>
        <dbReference type="ARBA" id="ARBA00011738"/>
    </source>
</evidence>
<sequence>MSYTLLKKLENLPKYDPVTEIYRVRLDANESFLEMPEEIKKEILEAVSSVEFNRYPDPNATKLCQKFGELFHVKPELLTAGNGSDELISIIVPNFLGEGDTMLTILPDFSMYTFYTRMVGAKAEALNKDEDMKVTPEQIIEKTAQCNAKLLVFSNPCNPTAVTMSREDILKIVGAVDAMVVVDEAYMEFSEGSVLDEIENYDNLIVLKTCSKAFGMAAIRLGFAAANARITNILKTLKAPYNVNSMTQAVGCVILGHREYLEKCTAQIKESTQELYQSMAALAEKKKDIQKLYPTETNFLYIKTEHSGEIFEALKKDGISIRNMNGYLRISAGSKAENQELIQALDKLLQ</sequence>
<keyword evidence="7 9" id="KW-0663">Pyridoxal phosphate</keyword>
<keyword evidence="5 9" id="KW-0028">Amino-acid biosynthesis</keyword>
<dbReference type="InterPro" id="IPR004839">
    <property type="entry name" value="Aminotransferase_I/II_large"/>
</dbReference>
<accession>A0A9D1PBN7</accession>
<dbReference type="Proteomes" id="UP000886814">
    <property type="component" value="Unassembled WGS sequence"/>
</dbReference>
<name>A0A9D1PBN7_9FIRM</name>
<dbReference type="GO" id="GO:0004400">
    <property type="term" value="F:histidinol-phosphate transaminase activity"/>
    <property type="evidence" value="ECO:0007669"/>
    <property type="project" value="UniProtKB-UniRule"/>
</dbReference>
<evidence type="ECO:0000256" key="8">
    <source>
        <dbReference type="ARBA" id="ARBA00023102"/>
    </source>
</evidence>
<dbReference type="NCBIfam" id="TIGR01141">
    <property type="entry name" value="hisC"/>
    <property type="match status" value="1"/>
</dbReference>
<proteinExistence type="inferred from homology"/>
<dbReference type="PANTHER" id="PTHR42885:SF2">
    <property type="entry name" value="HISTIDINOL-PHOSPHATE AMINOTRANSFERASE"/>
    <property type="match status" value="1"/>
</dbReference>
<dbReference type="Gene3D" id="3.40.640.10">
    <property type="entry name" value="Type I PLP-dependent aspartate aminotransferase-like (Major domain)"/>
    <property type="match status" value="1"/>
</dbReference>
<dbReference type="GO" id="GO:0030170">
    <property type="term" value="F:pyridoxal phosphate binding"/>
    <property type="evidence" value="ECO:0007669"/>
    <property type="project" value="InterPro"/>
</dbReference>
<evidence type="ECO:0000256" key="1">
    <source>
        <dbReference type="ARBA" id="ARBA00001933"/>
    </source>
</evidence>
<evidence type="ECO:0000259" key="10">
    <source>
        <dbReference type="Pfam" id="PF00155"/>
    </source>
</evidence>
<dbReference type="InterPro" id="IPR015421">
    <property type="entry name" value="PyrdxlP-dep_Trfase_major"/>
</dbReference>
<comment type="pathway">
    <text evidence="9">Amino-acid biosynthesis; L-histidine biosynthesis; L-histidine from 5-phospho-alpha-D-ribose 1-diphosphate: step 7/9.</text>
</comment>
<evidence type="ECO:0000313" key="11">
    <source>
        <dbReference type="EMBL" id="HIV38021.1"/>
    </source>
</evidence>
<dbReference type="InterPro" id="IPR005861">
    <property type="entry name" value="HisP_aminotrans"/>
</dbReference>
<evidence type="ECO:0000256" key="5">
    <source>
        <dbReference type="ARBA" id="ARBA00022605"/>
    </source>
</evidence>
<evidence type="ECO:0000256" key="7">
    <source>
        <dbReference type="ARBA" id="ARBA00022898"/>
    </source>
</evidence>
<evidence type="ECO:0000256" key="2">
    <source>
        <dbReference type="ARBA" id="ARBA00007970"/>
    </source>
</evidence>
<feature type="modified residue" description="N6-(pyridoxal phosphate)lysine" evidence="9">
    <location>
        <position position="212"/>
    </location>
</feature>
<keyword evidence="8 9" id="KW-0368">Histidine biosynthesis</keyword>
<dbReference type="CDD" id="cd00609">
    <property type="entry name" value="AAT_like"/>
    <property type="match status" value="1"/>
</dbReference>